<accession>A0A167JUS8</accession>
<dbReference type="SUPFAM" id="SSF51735">
    <property type="entry name" value="NAD(P)-binding Rossmann-fold domains"/>
    <property type="match status" value="1"/>
</dbReference>
<evidence type="ECO:0000259" key="3">
    <source>
        <dbReference type="Pfam" id="PF01370"/>
    </source>
</evidence>
<evidence type="ECO:0000313" key="5">
    <source>
        <dbReference type="Proteomes" id="UP000076738"/>
    </source>
</evidence>
<dbReference type="Gene3D" id="3.40.50.720">
    <property type="entry name" value="NAD(P)-binding Rossmann-like Domain"/>
    <property type="match status" value="1"/>
</dbReference>
<dbReference type="PANTHER" id="PTHR10366:SF562">
    <property type="entry name" value="ALDEHYDE REDUCTASE II (AFU_ORTHOLOGUE AFUA_1G11360)"/>
    <property type="match status" value="1"/>
</dbReference>
<comment type="similarity">
    <text evidence="2">Belongs to the NAD(P)-dependent epimerase/dehydratase family. Dihydroflavonol-4-reductase subfamily.</text>
</comment>
<organism evidence="4 5">
    <name type="scientific">Calocera viscosa (strain TUFC12733)</name>
    <dbReference type="NCBI Taxonomy" id="1330018"/>
    <lineage>
        <taxon>Eukaryota</taxon>
        <taxon>Fungi</taxon>
        <taxon>Dikarya</taxon>
        <taxon>Basidiomycota</taxon>
        <taxon>Agaricomycotina</taxon>
        <taxon>Dacrymycetes</taxon>
        <taxon>Dacrymycetales</taxon>
        <taxon>Dacrymycetaceae</taxon>
        <taxon>Calocera</taxon>
    </lineage>
</organism>
<dbReference type="InterPro" id="IPR050425">
    <property type="entry name" value="NAD(P)_dehydrat-like"/>
</dbReference>
<dbReference type="Proteomes" id="UP000076738">
    <property type="component" value="Unassembled WGS sequence"/>
</dbReference>
<keyword evidence="5" id="KW-1185">Reference proteome</keyword>
<dbReference type="Pfam" id="PF01370">
    <property type="entry name" value="Epimerase"/>
    <property type="match status" value="1"/>
</dbReference>
<dbReference type="InterPro" id="IPR036291">
    <property type="entry name" value="NAD(P)-bd_dom_sf"/>
</dbReference>
<evidence type="ECO:0000256" key="1">
    <source>
        <dbReference type="ARBA" id="ARBA00023002"/>
    </source>
</evidence>
<dbReference type="InterPro" id="IPR001509">
    <property type="entry name" value="Epimerase_deHydtase"/>
</dbReference>
<dbReference type="STRING" id="1330018.A0A167JUS8"/>
<gene>
    <name evidence="4" type="ORF">CALVIDRAFT_529192</name>
</gene>
<protein>
    <submittedName>
        <fullName evidence="4">NAD(P)-binding protein</fullName>
    </submittedName>
</protein>
<evidence type="ECO:0000256" key="2">
    <source>
        <dbReference type="ARBA" id="ARBA00023445"/>
    </source>
</evidence>
<dbReference type="GO" id="GO:0016616">
    <property type="term" value="F:oxidoreductase activity, acting on the CH-OH group of donors, NAD or NADP as acceptor"/>
    <property type="evidence" value="ECO:0007669"/>
    <property type="project" value="TreeGrafter"/>
</dbReference>
<dbReference type="OrthoDB" id="2735536at2759"/>
<reference evidence="4 5" key="1">
    <citation type="journal article" date="2016" name="Mol. Biol. Evol.">
        <title>Comparative Genomics of Early-Diverging Mushroom-Forming Fungi Provides Insights into the Origins of Lignocellulose Decay Capabilities.</title>
        <authorList>
            <person name="Nagy L.G."/>
            <person name="Riley R."/>
            <person name="Tritt A."/>
            <person name="Adam C."/>
            <person name="Daum C."/>
            <person name="Floudas D."/>
            <person name="Sun H."/>
            <person name="Yadav J.S."/>
            <person name="Pangilinan J."/>
            <person name="Larsson K.H."/>
            <person name="Matsuura K."/>
            <person name="Barry K."/>
            <person name="Labutti K."/>
            <person name="Kuo R."/>
            <person name="Ohm R.A."/>
            <person name="Bhattacharya S.S."/>
            <person name="Shirouzu T."/>
            <person name="Yoshinaga Y."/>
            <person name="Martin F.M."/>
            <person name="Grigoriev I.V."/>
            <person name="Hibbett D.S."/>
        </authorList>
    </citation>
    <scope>NUCLEOTIDE SEQUENCE [LARGE SCALE GENOMIC DNA]</scope>
    <source>
        <strain evidence="4 5">TUFC12733</strain>
    </source>
</reference>
<sequence>MPALAPNSLIVVTGITGYIASHVGLAALQLGHRVRGTVRSPQKAEALRAAYEKAGVDASPARLEFVTINDLMSAEQFSAAFAGADGVAHVALPDFEGGSDFVPNTVESVLIPLRVAAKESSIKRFLITSSSAAVVSFPDVPEKVLGEGDWNENAVKQFKALSPEDLKAAKDFWLQYRAAKTLGEQAAWKFVQDEKPQFEFSSVLPVVTWGPVLAGEPRLTAAWITNLFKGDTAVLSYRPQWYIDVRDAGQLHVLALTQSHLGGRRIFAAAGPIGMNKVLGALRKAFPSAELPDDVAGVLAEESKWKIDSELGREALGGKWISLEDTVVDTAKSAGY</sequence>
<dbReference type="PANTHER" id="PTHR10366">
    <property type="entry name" value="NAD DEPENDENT EPIMERASE/DEHYDRATASE"/>
    <property type="match status" value="1"/>
</dbReference>
<evidence type="ECO:0000313" key="4">
    <source>
        <dbReference type="EMBL" id="KZO93922.1"/>
    </source>
</evidence>
<name>A0A167JUS8_CALVF</name>
<proteinExistence type="inferred from homology"/>
<dbReference type="EMBL" id="KV417298">
    <property type="protein sequence ID" value="KZO93922.1"/>
    <property type="molecule type" value="Genomic_DNA"/>
</dbReference>
<dbReference type="AlphaFoldDB" id="A0A167JUS8"/>
<keyword evidence="1" id="KW-0560">Oxidoreductase</keyword>
<feature type="domain" description="NAD-dependent epimerase/dehydratase" evidence="3">
    <location>
        <begin position="10"/>
        <end position="137"/>
    </location>
</feature>